<evidence type="ECO:0000313" key="2">
    <source>
        <dbReference type="EMBL" id="QLH80351.1"/>
    </source>
</evidence>
<accession>A0A7D5T1F1</accession>
<reference evidence="2 3" key="1">
    <citation type="submission" date="2020-07" db="EMBL/GenBank/DDBJ databases">
        <title>Halosimplex litoreum sp. nov. and Halosimplex rubrum sp. nov., isolated from different salt environments.</title>
        <authorList>
            <person name="Cui H."/>
        </authorList>
    </citation>
    <scope>NUCLEOTIDE SEQUENCE [LARGE SCALE GENOMIC DNA]</scope>
    <source>
        <strain evidence="2 3">R2</strain>
    </source>
</reference>
<feature type="transmembrane region" description="Helical" evidence="1">
    <location>
        <begin position="119"/>
        <end position="136"/>
    </location>
</feature>
<keyword evidence="3" id="KW-1185">Reference proteome</keyword>
<feature type="transmembrane region" description="Helical" evidence="1">
    <location>
        <begin position="37"/>
        <end position="56"/>
    </location>
</feature>
<dbReference type="Proteomes" id="UP000509346">
    <property type="component" value="Chromosome"/>
</dbReference>
<keyword evidence="1" id="KW-0812">Transmembrane</keyword>
<dbReference type="GeneID" id="56081189"/>
<protein>
    <submittedName>
        <fullName evidence="2">Uncharacterized protein</fullName>
    </submittedName>
</protein>
<dbReference type="EMBL" id="CP058909">
    <property type="protein sequence ID" value="QLH80351.1"/>
    <property type="molecule type" value="Genomic_DNA"/>
</dbReference>
<gene>
    <name evidence="2" type="ORF">HZS54_01330</name>
</gene>
<feature type="transmembrane region" description="Helical" evidence="1">
    <location>
        <begin position="86"/>
        <end position="107"/>
    </location>
</feature>
<feature type="transmembrane region" description="Helical" evidence="1">
    <location>
        <begin position="63"/>
        <end position="80"/>
    </location>
</feature>
<keyword evidence="1" id="KW-1133">Transmembrane helix</keyword>
<dbReference type="KEGG" id="hpel:HZS54_01330"/>
<dbReference type="OrthoDB" id="242193at2157"/>
<keyword evidence="1" id="KW-0472">Membrane</keyword>
<dbReference type="AlphaFoldDB" id="A0A7D5T1F1"/>
<proteinExistence type="predicted"/>
<organism evidence="2 3">
    <name type="scientific">Halosimplex pelagicum</name>
    <dbReference type="NCBI Taxonomy" id="869886"/>
    <lineage>
        <taxon>Archaea</taxon>
        <taxon>Methanobacteriati</taxon>
        <taxon>Methanobacteriota</taxon>
        <taxon>Stenosarchaea group</taxon>
        <taxon>Halobacteria</taxon>
        <taxon>Halobacteriales</taxon>
        <taxon>Haloarculaceae</taxon>
        <taxon>Halosimplex</taxon>
    </lineage>
</organism>
<evidence type="ECO:0000313" key="3">
    <source>
        <dbReference type="Proteomes" id="UP000509346"/>
    </source>
</evidence>
<name>A0A7D5T1F1_9EURY</name>
<sequence>MSERALVRRVGGLVAALVVVAGVAVFARRVGPDLSVTVQSALFALAAALALVGAAATQFRQGLLLLYAALVAGAAGYTASTHSFGAAGTFAFVALALVALLVAVYLVEERRFRLRRGEAVAAVVVVALAGGALVATDLGTSPLSYETTVHGSAEMPANPEQSTAVVVGSATVDNGFVYREQVSLPAARACVFNGTTRTDTAVLYGSNGSYYPSSVGGNGRLRTDMTVLPSRTTVESLNATVPVERADDCPAESERERIVVVVDE</sequence>
<dbReference type="RefSeq" id="WP_179920180.1">
    <property type="nucleotide sequence ID" value="NZ_CP058909.1"/>
</dbReference>
<evidence type="ECO:0000256" key="1">
    <source>
        <dbReference type="SAM" id="Phobius"/>
    </source>
</evidence>